<dbReference type="PANTHER" id="PTHR43301">
    <property type="entry name" value="ARABINAN ENDO-1,5-ALPHA-L-ARABINOSIDASE"/>
    <property type="match status" value="1"/>
</dbReference>
<dbReference type="InterPro" id="IPR006710">
    <property type="entry name" value="Glyco_hydro_43"/>
</dbReference>
<evidence type="ECO:0000256" key="4">
    <source>
        <dbReference type="ARBA" id="ARBA00023295"/>
    </source>
</evidence>
<dbReference type="Proteomes" id="UP000607559">
    <property type="component" value="Unassembled WGS sequence"/>
</dbReference>
<evidence type="ECO:0000256" key="5">
    <source>
        <dbReference type="PIRSR" id="PIRSR606710-1"/>
    </source>
</evidence>
<dbReference type="GO" id="GO:0004553">
    <property type="term" value="F:hydrolase activity, hydrolyzing O-glycosyl compounds"/>
    <property type="evidence" value="ECO:0007669"/>
    <property type="project" value="InterPro"/>
</dbReference>
<evidence type="ECO:0000256" key="3">
    <source>
        <dbReference type="ARBA" id="ARBA00022801"/>
    </source>
</evidence>
<dbReference type="CDD" id="cd08998">
    <property type="entry name" value="GH43_Arb43a-like"/>
    <property type="match status" value="1"/>
</dbReference>
<feature type="signal peptide" evidence="8">
    <location>
        <begin position="1"/>
        <end position="22"/>
    </location>
</feature>
<dbReference type="RefSeq" id="WP_188931684.1">
    <property type="nucleotide sequence ID" value="NZ_BMJC01000002.1"/>
</dbReference>
<evidence type="ECO:0000256" key="1">
    <source>
        <dbReference type="ARBA" id="ARBA00004834"/>
    </source>
</evidence>
<evidence type="ECO:0000313" key="10">
    <source>
        <dbReference type="EMBL" id="GGA99338.1"/>
    </source>
</evidence>
<accession>A0A8J2XT01</accession>
<dbReference type="InterPro" id="IPR050727">
    <property type="entry name" value="GH43_arabinanases"/>
</dbReference>
<sequence>MRHINYVTLIFLFLLAACSKKSGSPTGSTTTDTTTSVTAAFDINSIEDTYADVADFTYYSKWGPYNVHDPSIKKFGQYYYCYSTDVAYGTSVRPGIQVRKSKDLVQWQFVGWVFPSNVPLPALGSAYITSQGGTPNNALWAPYVLQVGAQYRLYYSLSSPTPRLSVIGLATASSPEGPWTEQGTVVASANDNTTQTNAIDPTVMTTPSGNQYMYYGSAWDGIYVLKLDPATGLAATAGDKGTRIANRGFTNGQYNGNIEGAEIIYNATLGKYFLFIAYDWLQTKYNTRVCRADQPTGPFLDFNGVDANTNIDHTPMIIAPYQFMGHGGWQGVSHCTVFTDDSAHYYYASQARPAVNSYFMDLHVRKLFWTVDGWPVVSPERYAWEDNSLVPQDSLAGSWERIVLNYTVVPGYASTQVSPDMQVSTLITLSADGTAKGPAQGIWSYTAPWLQISWGGGAIEKVFVQKGRDWENKKSTIIFTGLNNTGTAVWGKKQ</sequence>
<feature type="chain" id="PRO_5035304376" evidence="8">
    <location>
        <begin position="23"/>
        <end position="494"/>
    </location>
</feature>
<gene>
    <name evidence="10" type="ORF">GCM10011511_23310</name>
</gene>
<comment type="caution">
    <text evidence="10">The sequence shown here is derived from an EMBL/GenBank/DDBJ whole genome shotgun (WGS) entry which is preliminary data.</text>
</comment>
<feature type="active site" description="Proton acceptor" evidence="5">
    <location>
        <position position="69"/>
    </location>
</feature>
<comment type="similarity">
    <text evidence="2 7">Belongs to the glycosyl hydrolase 43 family.</text>
</comment>
<dbReference type="Gene3D" id="2.115.10.20">
    <property type="entry name" value="Glycosyl hydrolase domain, family 43"/>
    <property type="match status" value="1"/>
</dbReference>
<dbReference type="Pfam" id="PF04616">
    <property type="entry name" value="Glyco_hydro_43"/>
    <property type="match status" value="1"/>
</dbReference>
<dbReference type="PROSITE" id="PS51257">
    <property type="entry name" value="PROKAR_LIPOPROTEIN"/>
    <property type="match status" value="1"/>
</dbReference>
<evidence type="ECO:0000256" key="6">
    <source>
        <dbReference type="PIRSR" id="PIRSR606710-2"/>
    </source>
</evidence>
<evidence type="ECO:0000259" key="9">
    <source>
        <dbReference type="Pfam" id="PF16369"/>
    </source>
</evidence>
<dbReference type="EMBL" id="BMJC01000002">
    <property type="protein sequence ID" value="GGA99338.1"/>
    <property type="molecule type" value="Genomic_DNA"/>
</dbReference>
<name>A0A8J2XT01_9BACT</name>
<feature type="active site" description="Proton donor" evidence="5">
    <location>
        <position position="259"/>
    </location>
</feature>
<dbReference type="PANTHER" id="PTHR43301:SF3">
    <property type="entry name" value="ARABINAN ENDO-1,5-ALPHA-L-ARABINOSIDASE A-RELATED"/>
    <property type="match status" value="1"/>
</dbReference>
<evidence type="ECO:0000256" key="8">
    <source>
        <dbReference type="SAM" id="SignalP"/>
    </source>
</evidence>
<comment type="pathway">
    <text evidence="1">Glycan metabolism; L-arabinan degradation.</text>
</comment>
<protein>
    <submittedName>
        <fullName evidence="10">Endo-arabinase</fullName>
    </submittedName>
</protein>
<reference evidence="10" key="2">
    <citation type="submission" date="2020-09" db="EMBL/GenBank/DDBJ databases">
        <authorList>
            <person name="Sun Q."/>
            <person name="Zhou Y."/>
        </authorList>
    </citation>
    <scope>NUCLEOTIDE SEQUENCE</scope>
    <source>
        <strain evidence="10">CGMCC 1.15448</strain>
    </source>
</reference>
<organism evidence="10 11">
    <name type="scientific">Puia dinghuensis</name>
    <dbReference type="NCBI Taxonomy" id="1792502"/>
    <lineage>
        <taxon>Bacteria</taxon>
        <taxon>Pseudomonadati</taxon>
        <taxon>Bacteroidota</taxon>
        <taxon>Chitinophagia</taxon>
        <taxon>Chitinophagales</taxon>
        <taxon>Chitinophagaceae</taxon>
        <taxon>Puia</taxon>
    </lineage>
</organism>
<proteinExistence type="inferred from homology"/>
<dbReference type="InterPro" id="IPR032291">
    <property type="entry name" value="Abn2_C"/>
</dbReference>
<evidence type="ECO:0000256" key="2">
    <source>
        <dbReference type="ARBA" id="ARBA00009865"/>
    </source>
</evidence>
<feature type="domain" description="Extracellular endo-alpha-(1-&gt;5)-L-arabinanase C-terminal" evidence="9">
    <location>
        <begin position="379"/>
        <end position="491"/>
    </location>
</feature>
<keyword evidence="4 7" id="KW-0326">Glycosidase</keyword>
<dbReference type="Gene3D" id="2.40.128.10">
    <property type="match status" value="1"/>
</dbReference>
<dbReference type="SUPFAM" id="SSF75005">
    <property type="entry name" value="Arabinanase/levansucrase/invertase"/>
    <property type="match status" value="1"/>
</dbReference>
<dbReference type="Pfam" id="PF16369">
    <property type="entry name" value="GH43_C"/>
    <property type="match status" value="1"/>
</dbReference>
<dbReference type="AlphaFoldDB" id="A0A8J2XT01"/>
<evidence type="ECO:0000256" key="7">
    <source>
        <dbReference type="RuleBase" id="RU361187"/>
    </source>
</evidence>
<dbReference type="GO" id="GO:0005975">
    <property type="term" value="P:carbohydrate metabolic process"/>
    <property type="evidence" value="ECO:0007669"/>
    <property type="project" value="InterPro"/>
</dbReference>
<dbReference type="InterPro" id="IPR023296">
    <property type="entry name" value="Glyco_hydro_beta-prop_sf"/>
</dbReference>
<keyword evidence="11" id="KW-1185">Reference proteome</keyword>
<keyword evidence="8" id="KW-0732">Signal</keyword>
<feature type="site" description="Important for catalytic activity, responsible for pKa modulation of the active site Glu and correct orientation of both the proton donor and substrate" evidence="6">
    <location>
        <position position="200"/>
    </location>
</feature>
<reference evidence="10" key="1">
    <citation type="journal article" date="2014" name="Int. J. Syst. Evol. Microbiol.">
        <title>Complete genome sequence of Corynebacterium casei LMG S-19264T (=DSM 44701T), isolated from a smear-ripened cheese.</title>
        <authorList>
            <consortium name="US DOE Joint Genome Institute (JGI-PGF)"/>
            <person name="Walter F."/>
            <person name="Albersmeier A."/>
            <person name="Kalinowski J."/>
            <person name="Ruckert C."/>
        </authorList>
    </citation>
    <scope>NUCLEOTIDE SEQUENCE</scope>
    <source>
        <strain evidence="10">CGMCC 1.15448</strain>
    </source>
</reference>
<keyword evidence="3 7" id="KW-0378">Hydrolase</keyword>
<evidence type="ECO:0000313" key="11">
    <source>
        <dbReference type="Proteomes" id="UP000607559"/>
    </source>
</evidence>